<dbReference type="SMART" id="SM00256">
    <property type="entry name" value="FBOX"/>
    <property type="match status" value="1"/>
</dbReference>
<feature type="domain" description="F-box" evidence="2">
    <location>
        <begin position="37"/>
        <end position="77"/>
    </location>
</feature>
<protein>
    <submittedName>
        <fullName evidence="3">OLC1v1019317C1</fullName>
    </submittedName>
</protein>
<name>A0AAV1EDM3_OLDCO</name>
<dbReference type="EMBL" id="OX459126">
    <property type="protein sequence ID" value="CAI9117832.1"/>
    <property type="molecule type" value="Genomic_DNA"/>
</dbReference>
<dbReference type="CDD" id="cd22157">
    <property type="entry name" value="F-box_AtFBW1-like"/>
    <property type="match status" value="1"/>
</dbReference>
<dbReference type="Pfam" id="PF00646">
    <property type="entry name" value="F-box"/>
    <property type="match status" value="1"/>
</dbReference>
<evidence type="ECO:0000256" key="1">
    <source>
        <dbReference type="SAM" id="MobiDB-lite"/>
    </source>
</evidence>
<feature type="region of interest" description="Disordered" evidence="1">
    <location>
        <begin position="1"/>
        <end position="20"/>
    </location>
</feature>
<dbReference type="NCBIfam" id="TIGR01640">
    <property type="entry name" value="F_box_assoc_1"/>
    <property type="match status" value="1"/>
</dbReference>
<dbReference type="Proteomes" id="UP001161247">
    <property type="component" value="Chromosome 9"/>
</dbReference>
<gene>
    <name evidence="3" type="ORF">OLC1_LOCUS23831</name>
</gene>
<evidence type="ECO:0000313" key="4">
    <source>
        <dbReference type="Proteomes" id="UP001161247"/>
    </source>
</evidence>
<dbReference type="Gene3D" id="1.20.1280.50">
    <property type="match status" value="1"/>
</dbReference>
<dbReference type="PANTHER" id="PTHR31672">
    <property type="entry name" value="BNACNNG10540D PROTEIN"/>
    <property type="match status" value="1"/>
</dbReference>
<dbReference type="InterPro" id="IPR001810">
    <property type="entry name" value="F-box_dom"/>
</dbReference>
<reference evidence="3" key="1">
    <citation type="submission" date="2023-03" db="EMBL/GenBank/DDBJ databases">
        <authorList>
            <person name="Julca I."/>
        </authorList>
    </citation>
    <scope>NUCLEOTIDE SEQUENCE</scope>
</reference>
<organism evidence="3 4">
    <name type="scientific">Oldenlandia corymbosa var. corymbosa</name>
    <dbReference type="NCBI Taxonomy" id="529605"/>
    <lineage>
        <taxon>Eukaryota</taxon>
        <taxon>Viridiplantae</taxon>
        <taxon>Streptophyta</taxon>
        <taxon>Embryophyta</taxon>
        <taxon>Tracheophyta</taxon>
        <taxon>Spermatophyta</taxon>
        <taxon>Magnoliopsida</taxon>
        <taxon>eudicotyledons</taxon>
        <taxon>Gunneridae</taxon>
        <taxon>Pentapetalae</taxon>
        <taxon>asterids</taxon>
        <taxon>lamiids</taxon>
        <taxon>Gentianales</taxon>
        <taxon>Rubiaceae</taxon>
        <taxon>Rubioideae</taxon>
        <taxon>Spermacoceae</taxon>
        <taxon>Hedyotis-Oldenlandia complex</taxon>
        <taxon>Oldenlandia</taxon>
    </lineage>
</organism>
<dbReference type="InterPro" id="IPR017451">
    <property type="entry name" value="F-box-assoc_interact_dom"/>
</dbReference>
<proteinExistence type="predicted"/>
<dbReference type="InterPro" id="IPR036047">
    <property type="entry name" value="F-box-like_dom_sf"/>
</dbReference>
<evidence type="ECO:0000259" key="2">
    <source>
        <dbReference type="SMART" id="SM00256"/>
    </source>
</evidence>
<sequence>MVLSGHLSSPNHHPNHLKRNRIFDDGSNDLLSIPADFPEELIMDILSRLPAKSVGKFKCVSKSWLSLISTQGFIKAHLAIASGRDDYQQHCLIFDVYPQNFNGRTFLVDNFQAKSPETETKTKTDVPKVSEIDYLVRNKSVWPIGSSNGLVCMRSNISVLFLCNPTTKEFNRLPKTCMERRDRKLDFGFGYDRLNDDYKIVALIPTSVDSSIEVKVYSLKKNLWRGVEEDRKIRVRVSQFADYFQNTGGKLHWRVLIDGVPYLKIASFDLADETYVEIDCPKNKEGKHPYGLGVLVDDLSLLYNAGTQTDIWVMLKESWTKVFSISYYLGGITDLAPFCSQVVAPLRNGEILCVRDSYLLLYNPKTNASRRFLHIGNFGFGEGMTHGYFLFGNVSLSVESLLSPNVHDI</sequence>
<dbReference type="PANTHER" id="PTHR31672:SF13">
    <property type="entry name" value="F-BOX PROTEIN CPR30-LIKE"/>
    <property type="match status" value="1"/>
</dbReference>
<dbReference type="SUPFAM" id="SSF81383">
    <property type="entry name" value="F-box domain"/>
    <property type="match status" value="1"/>
</dbReference>
<accession>A0AAV1EDM3</accession>
<dbReference type="Pfam" id="PF08268">
    <property type="entry name" value="FBA_3"/>
    <property type="match status" value="1"/>
</dbReference>
<dbReference type="InterPro" id="IPR013187">
    <property type="entry name" value="F-box-assoc_dom_typ3"/>
</dbReference>
<feature type="compositionally biased region" description="Polar residues" evidence="1">
    <location>
        <begin position="1"/>
        <end position="12"/>
    </location>
</feature>
<keyword evidence="4" id="KW-1185">Reference proteome</keyword>
<evidence type="ECO:0000313" key="3">
    <source>
        <dbReference type="EMBL" id="CAI9117832.1"/>
    </source>
</evidence>
<dbReference type="InterPro" id="IPR050796">
    <property type="entry name" value="SCF_F-box_component"/>
</dbReference>
<dbReference type="AlphaFoldDB" id="A0AAV1EDM3"/>